<protein>
    <submittedName>
        <fullName evidence="1">Uncharacterized protein</fullName>
    </submittedName>
</protein>
<sequence>MPKPARTRTKACAQCQAVSTALFRVVHDEPDHWVLICSACRTKVETQPLYRYGGTWKADKRH</sequence>
<organism evidence="1 2">
    <name type="scientific">Pseudaquabacterium pictum</name>
    <dbReference type="NCBI Taxonomy" id="2315236"/>
    <lineage>
        <taxon>Bacteria</taxon>
        <taxon>Pseudomonadati</taxon>
        <taxon>Pseudomonadota</taxon>
        <taxon>Betaproteobacteria</taxon>
        <taxon>Burkholderiales</taxon>
        <taxon>Sphaerotilaceae</taxon>
        <taxon>Pseudaquabacterium</taxon>
    </lineage>
</organism>
<comment type="caution">
    <text evidence="1">The sequence shown here is derived from an EMBL/GenBank/DDBJ whole genome shotgun (WGS) entry which is preliminary data.</text>
</comment>
<dbReference type="Proteomes" id="UP000301751">
    <property type="component" value="Unassembled WGS sequence"/>
</dbReference>
<dbReference type="AlphaFoldDB" id="A0A480B0K6"/>
<reference evidence="2" key="1">
    <citation type="submission" date="2019-03" db="EMBL/GenBank/DDBJ databases">
        <title>Aquabacterium pictum sp.nov., the first bacteriochlorophyll a-containing freshwater bacterium in the genus Aquabacterium of the class Betaproteobacteria.</title>
        <authorList>
            <person name="Hirose S."/>
            <person name="Tank M."/>
            <person name="Hara E."/>
            <person name="Tamaki H."/>
            <person name="Takaichi S."/>
            <person name="Haruta S."/>
            <person name="Hanada S."/>
        </authorList>
    </citation>
    <scope>NUCLEOTIDE SEQUENCE [LARGE SCALE GENOMIC DNA]</scope>
    <source>
        <strain evidence="2">W35</strain>
    </source>
</reference>
<keyword evidence="2" id="KW-1185">Reference proteome</keyword>
<gene>
    <name evidence="1" type="ORF">AQPW35_51930</name>
</gene>
<evidence type="ECO:0000313" key="2">
    <source>
        <dbReference type="Proteomes" id="UP000301751"/>
    </source>
</evidence>
<proteinExistence type="predicted"/>
<dbReference type="EMBL" id="BJCL01000025">
    <property type="protein sequence ID" value="GCL66112.1"/>
    <property type="molecule type" value="Genomic_DNA"/>
</dbReference>
<name>A0A480B0K6_9BURK</name>
<evidence type="ECO:0000313" key="1">
    <source>
        <dbReference type="EMBL" id="GCL66112.1"/>
    </source>
</evidence>
<accession>A0A480B0K6</accession>